<dbReference type="OrthoDB" id="338176at2157"/>
<keyword evidence="2" id="KW-1185">Reference proteome</keyword>
<dbReference type="SUPFAM" id="SSF46785">
    <property type="entry name" value="Winged helix' DNA-binding domain"/>
    <property type="match status" value="1"/>
</dbReference>
<evidence type="ECO:0000313" key="2">
    <source>
        <dbReference type="Proteomes" id="UP000443423"/>
    </source>
</evidence>
<name>A0A6A8G911_9EURY</name>
<protein>
    <submittedName>
        <fullName evidence="1">ArsR family transcriptional regulator</fullName>
    </submittedName>
</protein>
<comment type="caution">
    <text evidence="1">The sequence shown here is derived from an EMBL/GenBank/DDBJ whole genome shotgun (WGS) entry which is preliminary data.</text>
</comment>
<dbReference type="InterPro" id="IPR036388">
    <property type="entry name" value="WH-like_DNA-bd_sf"/>
</dbReference>
<gene>
    <name evidence="1" type="ORF">GJR99_11715</name>
</gene>
<dbReference type="EMBL" id="WKJQ01000001">
    <property type="protein sequence ID" value="MRW97235.1"/>
    <property type="molecule type" value="Genomic_DNA"/>
</dbReference>
<dbReference type="RefSeq" id="WP_151112358.1">
    <property type="nucleotide sequence ID" value="NZ_WKJQ01000001.1"/>
</dbReference>
<sequence length="103" mass="11620">MKLAVPTDFDILEALSDGRRNTAVNLSYILDKNRSYINTRLPILADYGLLDRVGPAPKSGLYEITRKGEVVVENREKYRADGVDFDELVESELRARTATDESE</sequence>
<dbReference type="Proteomes" id="UP000443423">
    <property type="component" value="Unassembled WGS sequence"/>
</dbReference>
<organism evidence="1 2">
    <name type="scientific">Haloferax marinum</name>
    <dbReference type="NCBI Taxonomy" id="2666143"/>
    <lineage>
        <taxon>Archaea</taxon>
        <taxon>Methanobacteriati</taxon>
        <taxon>Methanobacteriota</taxon>
        <taxon>Stenosarchaea group</taxon>
        <taxon>Halobacteria</taxon>
        <taxon>Halobacteriales</taxon>
        <taxon>Haloferacaceae</taxon>
        <taxon>Haloferax</taxon>
    </lineage>
</organism>
<accession>A0A6A8G911</accession>
<evidence type="ECO:0000313" key="1">
    <source>
        <dbReference type="EMBL" id="MRW97235.1"/>
    </source>
</evidence>
<proteinExistence type="predicted"/>
<dbReference type="InterPro" id="IPR036390">
    <property type="entry name" value="WH_DNA-bd_sf"/>
</dbReference>
<dbReference type="AlphaFoldDB" id="A0A6A8G911"/>
<reference evidence="1 2" key="1">
    <citation type="submission" date="2019-11" db="EMBL/GenBank/DDBJ databases">
        <title>Whole genome sequence of Haloferax sp. MBLA0078.</title>
        <authorList>
            <person name="Seo M.-J."/>
            <person name="Cho E.-S."/>
        </authorList>
    </citation>
    <scope>NUCLEOTIDE SEQUENCE [LARGE SCALE GENOMIC DNA]</scope>
    <source>
        <strain evidence="1 2">MBLA0078</strain>
    </source>
</reference>
<dbReference type="Gene3D" id="1.10.10.10">
    <property type="entry name" value="Winged helix-like DNA-binding domain superfamily/Winged helix DNA-binding domain"/>
    <property type="match status" value="1"/>
</dbReference>